<evidence type="ECO:0000256" key="2">
    <source>
        <dbReference type="ARBA" id="ARBA00023125"/>
    </source>
</evidence>
<dbReference type="Proteomes" id="UP001580407">
    <property type="component" value="Unassembled WGS sequence"/>
</dbReference>
<keyword evidence="6" id="KW-1185">Reference proteome</keyword>
<dbReference type="InterPro" id="IPR018060">
    <property type="entry name" value="HTH_AraC"/>
</dbReference>
<keyword evidence="2" id="KW-0238">DNA-binding</keyword>
<dbReference type="Gene3D" id="1.10.10.60">
    <property type="entry name" value="Homeodomain-like"/>
    <property type="match status" value="1"/>
</dbReference>
<accession>A0ABV5BDE6</accession>
<feature type="domain" description="HTH araC/xylS-type" evidence="4">
    <location>
        <begin position="62"/>
        <end position="157"/>
    </location>
</feature>
<dbReference type="PANTHER" id="PTHR46796:SF13">
    <property type="entry name" value="HTH-TYPE TRANSCRIPTIONAL ACTIVATOR RHAS"/>
    <property type="match status" value="1"/>
</dbReference>
<evidence type="ECO:0000256" key="3">
    <source>
        <dbReference type="ARBA" id="ARBA00023163"/>
    </source>
</evidence>
<comment type="caution">
    <text evidence="5">The sequence shown here is derived from an EMBL/GenBank/DDBJ whole genome shotgun (WGS) entry which is preliminary data.</text>
</comment>
<gene>
    <name evidence="5" type="ORF">ACE3NQ_21450</name>
</gene>
<dbReference type="PANTHER" id="PTHR46796">
    <property type="entry name" value="HTH-TYPE TRANSCRIPTIONAL ACTIVATOR RHAS-RELATED"/>
    <property type="match status" value="1"/>
</dbReference>
<evidence type="ECO:0000313" key="5">
    <source>
        <dbReference type="EMBL" id="MFB5683487.1"/>
    </source>
</evidence>
<dbReference type="Pfam" id="PF12833">
    <property type="entry name" value="HTH_18"/>
    <property type="match status" value="1"/>
</dbReference>
<dbReference type="EMBL" id="JBHILM010000027">
    <property type="protein sequence ID" value="MFB5683487.1"/>
    <property type="molecule type" value="Genomic_DNA"/>
</dbReference>
<dbReference type="PROSITE" id="PS01124">
    <property type="entry name" value="HTH_ARAC_FAMILY_2"/>
    <property type="match status" value="1"/>
</dbReference>
<dbReference type="RefSeq" id="WP_375527217.1">
    <property type="nucleotide sequence ID" value="NZ_JBHILM010000027.1"/>
</dbReference>
<dbReference type="InterPro" id="IPR050204">
    <property type="entry name" value="AraC_XylS_family_regulators"/>
</dbReference>
<proteinExistence type="predicted"/>
<evidence type="ECO:0000256" key="1">
    <source>
        <dbReference type="ARBA" id="ARBA00023015"/>
    </source>
</evidence>
<evidence type="ECO:0000313" key="6">
    <source>
        <dbReference type="Proteomes" id="UP001580407"/>
    </source>
</evidence>
<dbReference type="SMART" id="SM00342">
    <property type="entry name" value="HTH_ARAC"/>
    <property type="match status" value="1"/>
</dbReference>
<evidence type="ECO:0000259" key="4">
    <source>
        <dbReference type="PROSITE" id="PS01124"/>
    </source>
</evidence>
<sequence>MLLGLPLGDTANSHLALDAVWPELVREIGERVFEENSFAGKVRLMESFLLTGVGNGKTTNDSLVSNLLYRVFTGRGNTSIQELAAREVISTRQMNRIFQQWIGTTPKRFSDVVRFQAAMNGMKKAGRISGAAFALDYGYYDQAHMIRDFNRFYGASPLVALGEFVGMSD</sequence>
<reference evidence="5 6" key="1">
    <citation type="submission" date="2024-09" db="EMBL/GenBank/DDBJ databases">
        <authorList>
            <person name="Ruan L."/>
        </authorList>
    </citation>
    <scope>NUCLEOTIDE SEQUENCE [LARGE SCALE GENOMIC DNA]</scope>
    <source>
        <strain evidence="5 6">D33</strain>
    </source>
</reference>
<keyword evidence="1" id="KW-0805">Transcription regulation</keyword>
<keyword evidence="3" id="KW-0804">Transcription</keyword>
<name>A0ABV5BDE6_9BACL</name>
<organism evidence="5 6">
    <name type="scientific">Paenibacillus terreus</name>
    <dbReference type="NCBI Taxonomy" id="1387834"/>
    <lineage>
        <taxon>Bacteria</taxon>
        <taxon>Bacillati</taxon>
        <taxon>Bacillota</taxon>
        <taxon>Bacilli</taxon>
        <taxon>Bacillales</taxon>
        <taxon>Paenibacillaceae</taxon>
        <taxon>Paenibacillus</taxon>
    </lineage>
</organism>
<protein>
    <submittedName>
        <fullName evidence="5">Helix-turn-helix domain-containing protein</fullName>
    </submittedName>
</protein>